<organism evidence="1 2">
    <name type="scientific">Mucilaginibacter galii</name>
    <dbReference type="NCBI Taxonomy" id="2005073"/>
    <lineage>
        <taxon>Bacteria</taxon>
        <taxon>Pseudomonadati</taxon>
        <taxon>Bacteroidota</taxon>
        <taxon>Sphingobacteriia</taxon>
        <taxon>Sphingobacteriales</taxon>
        <taxon>Sphingobacteriaceae</taxon>
        <taxon>Mucilaginibacter</taxon>
    </lineage>
</organism>
<accession>A0A917JDG3</accession>
<keyword evidence="2" id="KW-1185">Reference proteome</keyword>
<proteinExistence type="predicted"/>
<evidence type="ECO:0000313" key="1">
    <source>
        <dbReference type="EMBL" id="GGI51704.1"/>
    </source>
</evidence>
<comment type="caution">
    <text evidence="1">The sequence shown here is derived from an EMBL/GenBank/DDBJ whole genome shotgun (WGS) entry which is preliminary data.</text>
</comment>
<sequence>MTYIKNAQSNLSVGIAFTLLIGAYAWGKLKVNHQLKDAGNQYINQSEWKNPGIGFETVSVAELPKVLKENYPNPVKNFYHFDAITTNVLKGDKHFP</sequence>
<gene>
    <name evidence="1" type="ORF">GCM10011425_29160</name>
</gene>
<reference evidence="1" key="2">
    <citation type="submission" date="2020-09" db="EMBL/GenBank/DDBJ databases">
        <authorList>
            <person name="Sun Q."/>
            <person name="Sedlacek I."/>
        </authorList>
    </citation>
    <scope>NUCLEOTIDE SEQUENCE</scope>
    <source>
        <strain evidence="1">CCM 8711</strain>
    </source>
</reference>
<evidence type="ECO:0000313" key="2">
    <source>
        <dbReference type="Proteomes" id="UP000662074"/>
    </source>
</evidence>
<name>A0A917JDG3_9SPHI</name>
<dbReference type="RefSeq" id="WP_188417811.1">
    <property type="nucleotide sequence ID" value="NZ_BMDO01000008.1"/>
</dbReference>
<reference evidence="1" key="1">
    <citation type="journal article" date="2014" name="Int. J. Syst. Evol. Microbiol.">
        <title>Complete genome sequence of Corynebacterium casei LMG S-19264T (=DSM 44701T), isolated from a smear-ripened cheese.</title>
        <authorList>
            <consortium name="US DOE Joint Genome Institute (JGI-PGF)"/>
            <person name="Walter F."/>
            <person name="Albersmeier A."/>
            <person name="Kalinowski J."/>
            <person name="Ruckert C."/>
        </authorList>
    </citation>
    <scope>NUCLEOTIDE SEQUENCE</scope>
    <source>
        <strain evidence="1">CCM 8711</strain>
    </source>
</reference>
<dbReference type="AlphaFoldDB" id="A0A917JDG3"/>
<protein>
    <submittedName>
        <fullName evidence="1">Uncharacterized protein</fullName>
    </submittedName>
</protein>
<dbReference type="Proteomes" id="UP000662074">
    <property type="component" value="Unassembled WGS sequence"/>
</dbReference>
<dbReference type="EMBL" id="BMDO01000008">
    <property type="protein sequence ID" value="GGI51704.1"/>
    <property type="molecule type" value="Genomic_DNA"/>
</dbReference>